<feature type="domain" description="Serine aminopeptidase S33" evidence="5">
    <location>
        <begin position="76"/>
        <end position="176"/>
    </location>
</feature>
<evidence type="ECO:0000256" key="3">
    <source>
        <dbReference type="ARBA" id="ARBA00023098"/>
    </source>
</evidence>
<keyword evidence="2" id="KW-0442">Lipid degradation</keyword>
<organism evidence="6 7">
    <name type="scientific">Paracidovorax avenae (strain ATCC 19860 / DSM 7227 / CCUG 15838 / JCM 20985 / LMG 2117 / NCPPB 1011)</name>
    <name type="common">Acidovorax avenae</name>
    <dbReference type="NCBI Taxonomy" id="643561"/>
    <lineage>
        <taxon>Bacteria</taxon>
        <taxon>Pseudomonadati</taxon>
        <taxon>Pseudomonadota</taxon>
        <taxon>Betaproteobacteria</taxon>
        <taxon>Burkholderiales</taxon>
        <taxon>Comamonadaceae</taxon>
        <taxon>Paracidovorax</taxon>
    </lineage>
</organism>
<dbReference type="Proteomes" id="UP000002482">
    <property type="component" value="Chromosome"/>
</dbReference>
<dbReference type="GO" id="GO:0016042">
    <property type="term" value="P:lipid catabolic process"/>
    <property type="evidence" value="ECO:0007669"/>
    <property type="project" value="UniProtKB-KW"/>
</dbReference>
<dbReference type="RefSeq" id="WP_013594442.1">
    <property type="nucleotide sequence ID" value="NC_015138.1"/>
</dbReference>
<keyword evidence="7" id="KW-1185">Reference proteome</keyword>
<evidence type="ECO:0000256" key="1">
    <source>
        <dbReference type="ARBA" id="ARBA00022801"/>
    </source>
</evidence>
<evidence type="ECO:0000313" key="7">
    <source>
        <dbReference type="Proteomes" id="UP000002482"/>
    </source>
</evidence>
<protein>
    <submittedName>
        <fullName evidence="6">Dienelactone hydrolase</fullName>
    </submittedName>
</protein>
<feature type="signal peptide" evidence="4">
    <location>
        <begin position="1"/>
        <end position="22"/>
    </location>
</feature>
<dbReference type="PANTHER" id="PTHR10272">
    <property type="entry name" value="PLATELET-ACTIVATING FACTOR ACETYLHYDROLASE"/>
    <property type="match status" value="1"/>
</dbReference>
<evidence type="ECO:0000313" key="6">
    <source>
        <dbReference type="EMBL" id="ADX45925.1"/>
    </source>
</evidence>
<evidence type="ECO:0000256" key="4">
    <source>
        <dbReference type="SAM" id="SignalP"/>
    </source>
</evidence>
<dbReference type="KEGG" id="aaa:Acav_2011"/>
<dbReference type="HOGENOM" id="CLU_045366_0_0_4"/>
<dbReference type="InterPro" id="IPR016986">
    <property type="entry name" value="UCP031982_abhydr"/>
</dbReference>
<reference evidence="6" key="1">
    <citation type="submission" date="2011-02" db="EMBL/GenBank/DDBJ databases">
        <title>Complete sequence of Acidovorax avenae subsp. avenae ATCC 19860.</title>
        <authorList>
            <consortium name="US DOE Joint Genome Institute"/>
            <person name="Lucas S."/>
            <person name="Copeland A."/>
            <person name="Lapidus A."/>
            <person name="Cheng J.-F."/>
            <person name="Goodwin L."/>
            <person name="Pitluck S."/>
            <person name="Chertkov O."/>
            <person name="Held B."/>
            <person name="Detter J.C."/>
            <person name="Han C."/>
            <person name="Tapia R."/>
            <person name="Land M."/>
            <person name="Hauser L."/>
            <person name="Kyrpides N."/>
            <person name="Ivanova N."/>
            <person name="Ovchinnikova G."/>
            <person name="Pagani I."/>
            <person name="Gordon S."/>
            <person name="Woyke T."/>
        </authorList>
    </citation>
    <scope>NUCLEOTIDE SEQUENCE</scope>
    <source>
        <strain evidence="6">ATCC 19860</strain>
    </source>
</reference>
<dbReference type="Gene3D" id="3.40.50.1820">
    <property type="entry name" value="alpha/beta hydrolase"/>
    <property type="match status" value="1"/>
</dbReference>
<dbReference type="InterPro" id="IPR022742">
    <property type="entry name" value="Hydrolase_4"/>
</dbReference>
<dbReference type="GO" id="GO:0003847">
    <property type="term" value="F:1-alkyl-2-acetylglycerophosphocholine esterase activity"/>
    <property type="evidence" value="ECO:0007669"/>
    <property type="project" value="TreeGrafter"/>
</dbReference>
<proteinExistence type="predicted"/>
<dbReference type="InterPro" id="IPR029058">
    <property type="entry name" value="AB_hydrolase_fold"/>
</dbReference>
<dbReference type="AlphaFoldDB" id="F0Q8Z4"/>
<dbReference type="PIRSF" id="PIRSF031982">
    <property type="entry name" value="UCP031982_abhydr"/>
    <property type="match status" value="1"/>
</dbReference>
<gene>
    <name evidence="6" type="ordered locus">Acav_2011</name>
</gene>
<evidence type="ECO:0000259" key="5">
    <source>
        <dbReference type="Pfam" id="PF12146"/>
    </source>
</evidence>
<dbReference type="OrthoDB" id="192696at2"/>
<feature type="chain" id="PRO_5003255051" evidence="4">
    <location>
        <begin position="23"/>
        <end position="329"/>
    </location>
</feature>
<keyword evidence="3" id="KW-0443">Lipid metabolism</keyword>
<evidence type="ECO:0000256" key="2">
    <source>
        <dbReference type="ARBA" id="ARBA00022963"/>
    </source>
</evidence>
<dbReference type="PANTHER" id="PTHR10272:SF0">
    <property type="entry name" value="PLATELET-ACTIVATING FACTOR ACETYLHYDROLASE"/>
    <property type="match status" value="1"/>
</dbReference>
<keyword evidence="4" id="KW-0732">Signal</keyword>
<dbReference type="SUPFAM" id="SSF53474">
    <property type="entry name" value="alpha/beta-Hydrolases"/>
    <property type="match status" value="1"/>
</dbReference>
<name>F0Q8Z4_PARA1</name>
<dbReference type="EMBL" id="CP002521">
    <property type="protein sequence ID" value="ADX45925.1"/>
    <property type="molecule type" value="Genomic_DNA"/>
</dbReference>
<keyword evidence="1 6" id="KW-0378">Hydrolase</keyword>
<dbReference type="GeneID" id="34238818"/>
<accession>F0Q8Z4</accession>
<sequence>MKRLLPALLASLCAVLAPAGHAAGLAFIDVPADAQGPALRGAVWSPCATPAAPIALPPLVLQGVRDCPVAGSRLPLVVMSHGTGGSALGHHDTAQALADAGFVVAAVHHPGDNFQDLSRQTKLSAFTTRPEDMRRLVDYMLGRWPGRAALAPQWVGIFGFSRGGYTALALAGAQPDWALRRDLCPAGSPLPLCREIASGALPPATPADPRIRAAVVVDPLSVFDARGLRTVRIPLQLWASELGGDGVTPESVRAVRDGLPTAPEWHVARGAAHFAFLAPCSDGMARQAPEICRDGPGFDRTAFHDGFNAAVVAFFRRESMAAAAAPPPR</sequence>
<dbReference type="Pfam" id="PF12146">
    <property type="entry name" value="Hydrolase_4"/>
    <property type="match status" value="1"/>
</dbReference>